<keyword evidence="4" id="KW-0862">Zinc</keyword>
<accession>A0A379LSS7</accession>
<sequence length="291" mass="31394">MIFLPLSSRLDFSVVSWVITLITALYDGIVAINPEAFAGVTADKRQAALQRQLHPVTGEIDTSVNAFIVDTGSKIVLIDAGSGNKFGPTMGRLEGSIRASGYSPEDIDAVLITHLHPDHVGGISDDNGNATYPNATVWVPKADAEFWLDSATTVKIPEIQHWFIDVAQNATAPYIKAGRFQTFENGDDLLIGLVKVIGLPGHTPGHSGFRIESAGETILFWGDITHLPAVQLSHAEATIDLDIIPEKAVSSREWGAERNVVNGYLDRRSTSGISGYWASAPGRRGLHLDCQ</sequence>
<dbReference type="CDD" id="cd07720">
    <property type="entry name" value="OPHC2-like_MBL-fold"/>
    <property type="match status" value="1"/>
</dbReference>
<keyword evidence="7" id="KW-1185">Reference proteome</keyword>
<dbReference type="SUPFAM" id="SSF56281">
    <property type="entry name" value="Metallo-hydrolase/oxidoreductase"/>
    <property type="match status" value="1"/>
</dbReference>
<evidence type="ECO:0000259" key="5">
    <source>
        <dbReference type="SMART" id="SM00849"/>
    </source>
</evidence>
<evidence type="ECO:0000313" key="6">
    <source>
        <dbReference type="EMBL" id="SUE07290.1"/>
    </source>
</evidence>
<proteinExistence type="inferred from homology"/>
<dbReference type="EMBL" id="UGSO01000003">
    <property type="protein sequence ID" value="SUE07290.1"/>
    <property type="molecule type" value="Genomic_DNA"/>
</dbReference>
<evidence type="ECO:0000256" key="1">
    <source>
        <dbReference type="ARBA" id="ARBA00007749"/>
    </source>
</evidence>
<dbReference type="Proteomes" id="UP000254640">
    <property type="component" value="Unassembled WGS sequence"/>
</dbReference>
<keyword evidence="3" id="KW-0378">Hydrolase</keyword>
<dbReference type="SMART" id="SM00849">
    <property type="entry name" value="Lactamase_B"/>
    <property type="match status" value="1"/>
</dbReference>
<evidence type="ECO:0000256" key="2">
    <source>
        <dbReference type="ARBA" id="ARBA00022723"/>
    </source>
</evidence>
<reference evidence="6 7" key="1">
    <citation type="submission" date="2018-06" db="EMBL/GenBank/DDBJ databases">
        <authorList>
            <consortium name="Pathogen Informatics"/>
            <person name="Doyle S."/>
        </authorList>
    </citation>
    <scope>NUCLEOTIDE SEQUENCE [LARGE SCALE GENOMIC DNA]</scope>
    <source>
        <strain evidence="6 7">NCTC9381</strain>
    </source>
</reference>
<evidence type="ECO:0000256" key="3">
    <source>
        <dbReference type="ARBA" id="ARBA00022801"/>
    </source>
</evidence>
<dbReference type="Pfam" id="PF00753">
    <property type="entry name" value="Lactamase_B"/>
    <property type="match status" value="1"/>
</dbReference>
<evidence type="ECO:0000313" key="7">
    <source>
        <dbReference type="Proteomes" id="UP000254640"/>
    </source>
</evidence>
<feature type="domain" description="Metallo-beta-lactamase" evidence="5">
    <location>
        <begin position="63"/>
        <end position="264"/>
    </location>
</feature>
<comment type="similarity">
    <text evidence="1">Belongs to the metallo-beta-lactamase superfamily.</text>
</comment>
<dbReference type="GO" id="GO:0016787">
    <property type="term" value="F:hydrolase activity"/>
    <property type="evidence" value="ECO:0007669"/>
    <property type="project" value="UniProtKB-KW"/>
</dbReference>
<dbReference type="InterPro" id="IPR036866">
    <property type="entry name" value="RibonucZ/Hydroxyglut_hydro"/>
</dbReference>
<organism evidence="6 7">
    <name type="scientific">Enterobacter agglomerans</name>
    <name type="common">Erwinia herbicola</name>
    <name type="synonym">Pantoea agglomerans</name>
    <dbReference type="NCBI Taxonomy" id="549"/>
    <lineage>
        <taxon>Bacteria</taxon>
        <taxon>Pseudomonadati</taxon>
        <taxon>Pseudomonadota</taxon>
        <taxon>Gammaproteobacteria</taxon>
        <taxon>Enterobacterales</taxon>
        <taxon>Erwiniaceae</taxon>
        <taxon>Pantoea</taxon>
        <taxon>Pantoea agglomerans group</taxon>
    </lineage>
</organism>
<dbReference type="InterPro" id="IPR051013">
    <property type="entry name" value="MBL_superfamily_lactonases"/>
</dbReference>
<protein>
    <submittedName>
        <fullName evidence="6">Ribonuclease Z</fullName>
    </submittedName>
</protein>
<dbReference type="Gene3D" id="3.60.15.10">
    <property type="entry name" value="Ribonuclease Z/Hydroxyacylglutathione hydrolase-like"/>
    <property type="match status" value="1"/>
</dbReference>
<dbReference type="AlphaFoldDB" id="A0A379LSS7"/>
<keyword evidence="2" id="KW-0479">Metal-binding</keyword>
<dbReference type="GO" id="GO:0046872">
    <property type="term" value="F:metal ion binding"/>
    <property type="evidence" value="ECO:0007669"/>
    <property type="project" value="UniProtKB-KW"/>
</dbReference>
<name>A0A379LSS7_ENTAG</name>
<dbReference type="InterPro" id="IPR001279">
    <property type="entry name" value="Metallo-B-lactamas"/>
</dbReference>
<evidence type="ECO:0000256" key="4">
    <source>
        <dbReference type="ARBA" id="ARBA00022833"/>
    </source>
</evidence>
<dbReference type="PANTHER" id="PTHR42978">
    <property type="entry name" value="QUORUM-QUENCHING LACTONASE YTNP-RELATED-RELATED"/>
    <property type="match status" value="1"/>
</dbReference>
<gene>
    <name evidence="6" type="primary">ytnP_2</name>
    <name evidence="6" type="ORF">NCTC9381_06060</name>
</gene>
<dbReference type="PANTHER" id="PTHR42978:SF6">
    <property type="entry name" value="QUORUM-QUENCHING LACTONASE YTNP-RELATED"/>
    <property type="match status" value="1"/>
</dbReference>